<keyword evidence="6" id="KW-0812">Transmembrane</keyword>
<dbReference type="RefSeq" id="WP_183441662.1">
    <property type="nucleotide sequence ID" value="NZ_JACHXD010000007.1"/>
</dbReference>
<comment type="caution">
    <text evidence="11">The sequence shown here is derived from an EMBL/GenBank/DDBJ whole genome shotgun (WGS) entry which is preliminary data.</text>
</comment>
<dbReference type="NCBIfam" id="TIGR01352">
    <property type="entry name" value="tonB_Cterm"/>
    <property type="match status" value="1"/>
</dbReference>
<dbReference type="EMBL" id="JACHXD010000007">
    <property type="protein sequence ID" value="MBB3119861.1"/>
    <property type="molecule type" value="Genomic_DNA"/>
</dbReference>
<dbReference type="AlphaFoldDB" id="A0A7W5BBK0"/>
<dbReference type="PANTHER" id="PTHR33446:SF2">
    <property type="entry name" value="PROTEIN TONB"/>
    <property type="match status" value="1"/>
</dbReference>
<evidence type="ECO:0000313" key="12">
    <source>
        <dbReference type="Proteomes" id="UP000541535"/>
    </source>
</evidence>
<evidence type="ECO:0000256" key="4">
    <source>
        <dbReference type="ARBA" id="ARBA00022475"/>
    </source>
</evidence>
<keyword evidence="3" id="KW-0813">Transport</keyword>
<dbReference type="Proteomes" id="UP000541535">
    <property type="component" value="Unassembled WGS sequence"/>
</dbReference>
<evidence type="ECO:0000256" key="8">
    <source>
        <dbReference type="ARBA" id="ARBA00022989"/>
    </source>
</evidence>
<dbReference type="SUPFAM" id="SSF74653">
    <property type="entry name" value="TolA/TonB C-terminal domain"/>
    <property type="match status" value="1"/>
</dbReference>
<proteinExistence type="inferred from homology"/>
<keyword evidence="9" id="KW-0472">Membrane</keyword>
<reference evidence="11 12" key="1">
    <citation type="submission" date="2020-08" db="EMBL/GenBank/DDBJ databases">
        <title>Genomic Encyclopedia of Type Strains, Phase III (KMG-III): the genomes of soil and plant-associated and newly described type strains.</title>
        <authorList>
            <person name="Whitman W."/>
        </authorList>
    </citation>
    <scope>NUCLEOTIDE SEQUENCE [LARGE SCALE GENOMIC DNA]</scope>
    <source>
        <strain evidence="11 12">CECT 8897</strain>
    </source>
</reference>
<gene>
    <name evidence="11" type="ORF">FHS03_002916</name>
</gene>
<keyword evidence="5" id="KW-0997">Cell inner membrane</keyword>
<feature type="domain" description="TonB C-terminal" evidence="10">
    <location>
        <begin position="142"/>
        <end position="232"/>
    </location>
</feature>
<keyword evidence="12" id="KW-1185">Reference proteome</keyword>
<evidence type="ECO:0000256" key="6">
    <source>
        <dbReference type="ARBA" id="ARBA00022692"/>
    </source>
</evidence>
<dbReference type="PANTHER" id="PTHR33446">
    <property type="entry name" value="PROTEIN TONB-RELATED"/>
    <property type="match status" value="1"/>
</dbReference>
<evidence type="ECO:0000256" key="2">
    <source>
        <dbReference type="ARBA" id="ARBA00006555"/>
    </source>
</evidence>
<protein>
    <submittedName>
        <fullName evidence="11">Protein TonB</fullName>
    </submittedName>
</protein>
<sequence>MSTMTISAPQTNLSHMIADLWQEKGGKISKLTMIAVAHLGLFYGLQSGMMRDAVKMLPQVVEVTFVAAPEPPKPAPAPKLVEVATKAPVLAPPPLPIINTVVENTITVQHTPPKQSDAAPSAPVVVAAPPAPPAPPAPATPRTVTGVEYIRAPQPVYPSISRRMGESGVVTLRVLISEKGLPEQATVQKSSGSSNLDEAGRQAAMRSLFKPFMEDGKPVPVYVLVPINFQLS</sequence>
<dbReference type="Pfam" id="PF03544">
    <property type="entry name" value="TonB_C"/>
    <property type="match status" value="1"/>
</dbReference>
<dbReference type="GO" id="GO:0098797">
    <property type="term" value="C:plasma membrane protein complex"/>
    <property type="evidence" value="ECO:0007669"/>
    <property type="project" value="TreeGrafter"/>
</dbReference>
<evidence type="ECO:0000256" key="3">
    <source>
        <dbReference type="ARBA" id="ARBA00022448"/>
    </source>
</evidence>
<accession>A0A7W5BBK0</accession>
<comment type="subcellular location">
    <subcellularLocation>
        <location evidence="1">Cell inner membrane</location>
        <topology evidence="1">Single-pass membrane protein</topology>
        <orientation evidence="1">Periplasmic side</orientation>
    </subcellularLocation>
</comment>
<dbReference type="GO" id="GO:0055085">
    <property type="term" value="P:transmembrane transport"/>
    <property type="evidence" value="ECO:0007669"/>
    <property type="project" value="InterPro"/>
</dbReference>
<evidence type="ECO:0000256" key="9">
    <source>
        <dbReference type="ARBA" id="ARBA00023136"/>
    </source>
</evidence>
<dbReference type="InterPro" id="IPR051045">
    <property type="entry name" value="TonB-dependent_transducer"/>
</dbReference>
<dbReference type="Gene3D" id="3.30.1150.10">
    <property type="match status" value="1"/>
</dbReference>
<keyword evidence="8" id="KW-1133">Transmembrane helix</keyword>
<keyword evidence="4" id="KW-1003">Cell membrane</keyword>
<dbReference type="GO" id="GO:0031992">
    <property type="term" value="F:energy transducer activity"/>
    <property type="evidence" value="ECO:0007669"/>
    <property type="project" value="TreeGrafter"/>
</dbReference>
<keyword evidence="7" id="KW-0653">Protein transport</keyword>
<dbReference type="GO" id="GO:0015031">
    <property type="term" value="P:protein transport"/>
    <property type="evidence" value="ECO:0007669"/>
    <property type="project" value="UniProtKB-KW"/>
</dbReference>
<evidence type="ECO:0000256" key="7">
    <source>
        <dbReference type="ARBA" id="ARBA00022927"/>
    </source>
</evidence>
<dbReference type="InterPro" id="IPR006260">
    <property type="entry name" value="TonB/TolA_C"/>
</dbReference>
<evidence type="ECO:0000313" key="11">
    <source>
        <dbReference type="EMBL" id="MBB3119861.1"/>
    </source>
</evidence>
<dbReference type="PROSITE" id="PS52015">
    <property type="entry name" value="TONB_CTD"/>
    <property type="match status" value="1"/>
</dbReference>
<name>A0A7W5BBK0_9BURK</name>
<organism evidence="11 12">
    <name type="scientific">Pseudoduganella violacea</name>
    <dbReference type="NCBI Taxonomy" id="1715466"/>
    <lineage>
        <taxon>Bacteria</taxon>
        <taxon>Pseudomonadati</taxon>
        <taxon>Pseudomonadota</taxon>
        <taxon>Betaproteobacteria</taxon>
        <taxon>Burkholderiales</taxon>
        <taxon>Oxalobacteraceae</taxon>
        <taxon>Telluria group</taxon>
        <taxon>Pseudoduganella</taxon>
    </lineage>
</organism>
<evidence type="ECO:0000259" key="10">
    <source>
        <dbReference type="PROSITE" id="PS52015"/>
    </source>
</evidence>
<evidence type="ECO:0000256" key="1">
    <source>
        <dbReference type="ARBA" id="ARBA00004383"/>
    </source>
</evidence>
<evidence type="ECO:0000256" key="5">
    <source>
        <dbReference type="ARBA" id="ARBA00022519"/>
    </source>
</evidence>
<comment type="similarity">
    <text evidence="2">Belongs to the TonB family.</text>
</comment>
<dbReference type="InterPro" id="IPR037682">
    <property type="entry name" value="TonB_C"/>
</dbReference>